<dbReference type="InterPro" id="IPR040324">
    <property type="entry name" value="WDR44/Dgr2"/>
</dbReference>
<feature type="compositionally biased region" description="Basic and acidic residues" evidence="4">
    <location>
        <begin position="413"/>
        <end position="426"/>
    </location>
</feature>
<keyword evidence="2" id="KW-0677">Repeat</keyword>
<evidence type="ECO:0000256" key="3">
    <source>
        <dbReference type="PROSITE-ProRule" id="PRU00221"/>
    </source>
</evidence>
<feature type="compositionally biased region" description="Basic and acidic residues" evidence="4">
    <location>
        <begin position="788"/>
        <end position="799"/>
    </location>
</feature>
<feature type="compositionally biased region" description="Gly residues" evidence="4">
    <location>
        <begin position="526"/>
        <end position="535"/>
    </location>
</feature>
<feature type="region of interest" description="Disordered" evidence="4">
    <location>
        <begin position="1486"/>
        <end position="1664"/>
    </location>
</feature>
<feature type="compositionally biased region" description="Polar residues" evidence="4">
    <location>
        <begin position="1552"/>
        <end position="1564"/>
    </location>
</feature>
<feature type="compositionally biased region" description="Basic residues" evidence="4">
    <location>
        <begin position="547"/>
        <end position="562"/>
    </location>
</feature>
<name>A0A9W8DSD7_9FUNG</name>
<feature type="compositionally biased region" description="Polar residues" evidence="4">
    <location>
        <begin position="915"/>
        <end position="926"/>
    </location>
</feature>
<evidence type="ECO:0000313" key="5">
    <source>
        <dbReference type="EMBL" id="KAJ1916711.1"/>
    </source>
</evidence>
<feature type="compositionally biased region" description="Polar residues" evidence="4">
    <location>
        <begin position="1406"/>
        <end position="1426"/>
    </location>
</feature>
<feature type="repeat" description="WD" evidence="3">
    <location>
        <begin position="1701"/>
        <end position="1741"/>
    </location>
</feature>
<feature type="compositionally biased region" description="Polar residues" evidence="4">
    <location>
        <begin position="1499"/>
        <end position="1510"/>
    </location>
</feature>
<feature type="compositionally biased region" description="Polar residues" evidence="4">
    <location>
        <begin position="1638"/>
        <end position="1664"/>
    </location>
</feature>
<feature type="compositionally biased region" description="Polar residues" evidence="4">
    <location>
        <begin position="282"/>
        <end position="291"/>
    </location>
</feature>
<dbReference type="OrthoDB" id="1932312at2759"/>
<evidence type="ECO:0000313" key="6">
    <source>
        <dbReference type="Proteomes" id="UP001150538"/>
    </source>
</evidence>
<feature type="compositionally biased region" description="Low complexity" evidence="4">
    <location>
        <begin position="483"/>
        <end position="504"/>
    </location>
</feature>
<comment type="caution">
    <text evidence="5">The sequence shown here is derived from an EMBL/GenBank/DDBJ whole genome shotgun (WGS) entry which is preliminary data.</text>
</comment>
<feature type="region of interest" description="Disordered" evidence="4">
    <location>
        <begin position="1958"/>
        <end position="2054"/>
    </location>
</feature>
<dbReference type="SUPFAM" id="SSF50978">
    <property type="entry name" value="WD40 repeat-like"/>
    <property type="match status" value="1"/>
</dbReference>
<feature type="region of interest" description="Disordered" evidence="4">
    <location>
        <begin position="242"/>
        <end position="328"/>
    </location>
</feature>
<gene>
    <name evidence="5" type="ORF">H4219_003631</name>
</gene>
<feature type="region of interest" description="Disordered" evidence="4">
    <location>
        <begin position="667"/>
        <end position="748"/>
    </location>
</feature>
<feature type="repeat" description="WD" evidence="3">
    <location>
        <begin position="1918"/>
        <end position="1947"/>
    </location>
</feature>
<feature type="region of interest" description="Disordered" evidence="4">
    <location>
        <begin position="1157"/>
        <end position="1177"/>
    </location>
</feature>
<feature type="region of interest" description="Disordered" evidence="4">
    <location>
        <begin position="2422"/>
        <end position="2444"/>
    </location>
</feature>
<feature type="compositionally biased region" description="Low complexity" evidence="4">
    <location>
        <begin position="904"/>
        <end position="914"/>
    </location>
</feature>
<feature type="compositionally biased region" description="Polar residues" evidence="4">
    <location>
        <begin position="2129"/>
        <end position="2142"/>
    </location>
</feature>
<feature type="region of interest" description="Disordered" evidence="4">
    <location>
        <begin position="1459"/>
        <end position="1478"/>
    </location>
</feature>
<feature type="region of interest" description="Disordered" evidence="4">
    <location>
        <begin position="904"/>
        <end position="973"/>
    </location>
</feature>
<feature type="compositionally biased region" description="Low complexity" evidence="4">
    <location>
        <begin position="686"/>
        <end position="702"/>
    </location>
</feature>
<feature type="compositionally biased region" description="Low complexity" evidence="4">
    <location>
        <begin position="383"/>
        <end position="397"/>
    </location>
</feature>
<sequence>MSSCSLKQPHSSAQLETEAVSPQPQPELVGQHLSMPVSTTENATAAVVAPTVLDHDRLLFPSSNNVDGDLKSSKTMKPGKSNSSSGGGGGGRGFLRSKRNSELLQANASQDSSNNDNTNTVTNTTTTNAAITPISQKFGNASPVLKSSRRSGTTIGASGSPGPRHGNNPNNNGNSNSDVSPAPRLDEIITTTTTTNNNKNGRNSSVYVDEDVSVAGSEYYSPVITNIPNITSNFSPKDIKIQKRNTSRSVATNGTTATTKTTAAASKSGGGTSRKHRRYLRKSTSSLGSTHSDQNNNNSGSGNANDESNSREAVPGSLPGGFNSGRVLDDDTQQRMVQAHIKLHKERISSLVDGATSAISGMLGGVLRSVSISNVPGFNSIKNISHSASHSNSNNQSPRLSPHHHHRHHKHNHGSDSEVDKDIHTGEDEDYDQEVEPGVATATAESNESPTPDPNVGNPEQTRPVTPPPRGSSVVPRLLRFPSNIYNSGSNSNNAANSGTLASSPAATNPKGGDHPSNSTDVAASGGSGVKGGGDISRTSIDNPNKNHLHGHHHHHHQHHHQSSSPSMASGGGGGDDQVFAEDPISRHVSKRTGKKFSQRSEERRRFQRRVSRAPQMIPSSTSTTPAGPNAASPVANNNSSSNAAASSAAGSGSAAMLGPILSRSNTQLSKKDAVSQSHHGHSDVDVIGGSSSGAVSKGHSVIVKTPTMSESIREGTSASTTTGAGEHAEGLSDAATSKAGSIATTTQPESKSWLSSFSYLSSIVTRAAAASVGSGSSAAAAAASPSKDNDKINRDHPSSSHLVNNSSSFTSNANNNSAAITGSGGVASNSSAGPVIKMVGDGNYRITDRRGSKNKIYTNDPDLVVDLGHAETPDEVLRAASGEPGNDGLLRRKHLKDFTVSLSTSSTNNASNAGQKQQLKQNVGKSPSLLRHPNKSSNFEDDNNNSDVEACGPETTTGAAGDDAEHDEDHDESNLALQSHLRDISTTSNLLSEFDLLRMQSLKASQTPVEPWRFVHTRAKGVKRRVLWRLFLAQELSTGSYDNLGLALADSLNHSRQHQNSVSSGTSGVPGGMSKVATLTDGTGDLAIKKGSTVRVTSNPGRSTNKRPGSISSITDLPHDLSADPSSSAGWLGGRPGGRVFTSMVTQHPKPLAKLRGERRNQQHPQAPLITNPPPTCTNSGFDTPLYSSGVVAGMPSSNADEPNYYINALSTGGSLQPPGTGFSTLMNTSKNAISSGARHSIPVSQSGTVPQASAGAGGSAAARSRKRNISYAGNVPATNSQDHGIGFDVNSIMGCNAQQLCNSPSRLSMASTTSIGTSNINPATANSVRGGGSAGRQAGAIWNIQFSKCGRYFAAGGQDGIVRIWRLKAFAIEECKKQLEKEQQKQQQLQQQQRQRAHTLADAQIQSPGDQNSPGLVSNTYPVKNSASDGNTAYQCTTTTIASPSFQANDQKLKEKGGTVGNKFFNRNSGNKRSHRRAISQFVGGKFDHGPHDVDDASSSATKIPQESKTPDMGSASKHAGTFMVNSGGHSSYNGSNNNTTTRNGSPSTPTKSKNSGVSTPASGRFQIASRLLNGGRRRESDNITTRPESPLKGQDHNFSDLFANGGGNLPNINGNASNESLKQTTTPADNDHRQQSSNRPNLTKQNTFATMPGTNATSGNSSLYHQEEIDRLAGLYDQLNSNIFPAYELFEPTPYRVYVGHTGDVLSLSWSKNNFLLTASMDRTVRLWHPKRSECLCVFRHKDIVPSIAFHPRDDRYFISGSLDCRLRLWDIPSRKVRVWTEVPDQQLITSVGFTSYLGDQIVVGTYRGMCVFYKTKGLEIQKRFHARSSRGHNAKGSKITGFAYLPVSKPSTSSNSRLSDTSSTTAGISLDKDQQQLLVSSNDSRLRMYSLKERMLQRKYKGHVNASSQSHATFSSDGQYMITGSEDHNIYVWSVAQDNAATVATHPSCDHIRAKKQSRTSHGIEALTQPFSKLFNSRNKNRAPRQDKERHQTSSENVTLPEHIATKDLKEDVDAEVQENDTPAAKNRKGAASNTNPDPSSKQQQGALADDQWESLEGKVVEKSIYEYFPAHDANVSTAIFVPVATLRYLAKHGDPILSRQKYRRWNNETGEVENLLPGDKTGTYHGNGTQQLKNQGGNADDNGSDEWNDDVEDYTAIIVSADYHGQIRVFRKDINAPKNTVPAQQPHAPSFCPMSKAHPSIVSSANAGIMYEAAQSDEKAADAVVVPTDGAENGNGNSVGASLKDLHQADKKSLQSADQDDVISAGKSNHDAASSTSTLPIHPQQQSAISNTGKPDGDGHGAAGAIDTATNASPEKKEPTRSFTRRFFDRVNRKGKNRKSSTLSLKDSDAKEQDQVDQSSSAKDGKKLSTTAPNTPTVGNIQQSSSHDPLPEPPKARVITSKPCPHCQATDFTAFPILSGDYNKPRSNNSSGNDNGDSQHQIRTYLLVCQRCKRAQDMSTTTQIDT</sequence>
<dbReference type="Proteomes" id="UP001150538">
    <property type="component" value="Unassembled WGS sequence"/>
</dbReference>
<proteinExistence type="predicted"/>
<feature type="repeat" description="WD" evidence="3">
    <location>
        <begin position="1741"/>
        <end position="1775"/>
    </location>
</feature>
<feature type="compositionally biased region" description="Polar residues" evidence="4">
    <location>
        <begin position="735"/>
        <end position="748"/>
    </location>
</feature>
<dbReference type="InterPro" id="IPR001680">
    <property type="entry name" value="WD40_rpt"/>
</dbReference>
<evidence type="ECO:0008006" key="7">
    <source>
        <dbReference type="Google" id="ProtNLM"/>
    </source>
</evidence>
<feature type="compositionally biased region" description="Low complexity" evidence="4">
    <location>
        <begin position="251"/>
        <end position="267"/>
    </location>
</feature>
<feature type="region of interest" description="Disordered" evidence="4">
    <location>
        <begin position="1388"/>
        <end position="1426"/>
    </location>
</feature>
<dbReference type="Pfam" id="PF00400">
    <property type="entry name" value="WD40"/>
    <property type="match status" value="4"/>
</dbReference>
<feature type="compositionally biased region" description="Polar residues" evidence="4">
    <location>
        <begin position="1244"/>
        <end position="1253"/>
    </location>
</feature>
<dbReference type="PROSITE" id="PS50294">
    <property type="entry name" value="WD_REPEATS_REGION"/>
    <property type="match status" value="2"/>
</dbReference>
<feature type="region of interest" description="Disordered" evidence="4">
    <location>
        <begin position="60"/>
        <end position="182"/>
    </location>
</feature>
<evidence type="ECO:0000256" key="4">
    <source>
        <dbReference type="SAM" id="MobiDB-lite"/>
    </source>
</evidence>
<feature type="compositionally biased region" description="Basic residues" evidence="4">
    <location>
        <begin position="588"/>
        <end position="598"/>
    </location>
</feature>
<feature type="compositionally biased region" description="Polar residues" evidence="4">
    <location>
        <begin position="537"/>
        <end position="546"/>
    </location>
</feature>
<feature type="compositionally biased region" description="Low complexity" evidence="4">
    <location>
        <begin position="158"/>
        <end position="177"/>
    </location>
</feature>
<protein>
    <recommendedName>
        <fullName evidence="7">WD repeat-containing protein 44</fullName>
    </recommendedName>
</protein>
<dbReference type="EMBL" id="JANBPU010000094">
    <property type="protein sequence ID" value="KAJ1916711.1"/>
    <property type="molecule type" value="Genomic_DNA"/>
</dbReference>
<feature type="region of interest" description="Disordered" evidence="4">
    <location>
        <begin position="2253"/>
        <end position="2408"/>
    </location>
</feature>
<feature type="compositionally biased region" description="Basic and acidic residues" evidence="4">
    <location>
        <begin position="2319"/>
        <end position="2337"/>
    </location>
</feature>
<feature type="compositionally biased region" description="Polar residues" evidence="4">
    <location>
        <begin position="2036"/>
        <end position="2050"/>
    </location>
</feature>
<feature type="compositionally biased region" description="Low complexity" evidence="4">
    <location>
        <begin position="105"/>
        <end position="130"/>
    </location>
</feature>
<feature type="repeat" description="WD" evidence="3">
    <location>
        <begin position="1336"/>
        <end position="1370"/>
    </location>
</feature>
<dbReference type="InterPro" id="IPR015943">
    <property type="entry name" value="WD40/YVTN_repeat-like_dom_sf"/>
</dbReference>
<dbReference type="InterPro" id="IPR036322">
    <property type="entry name" value="WD40_repeat_dom_sf"/>
</dbReference>
<feature type="region of interest" description="Disordered" evidence="4">
    <location>
        <begin position="383"/>
        <end position="655"/>
    </location>
</feature>
<feature type="compositionally biased region" description="Polar residues" evidence="4">
    <location>
        <begin position="2276"/>
        <end position="2298"/>
    </location>
</feature>
<dbReference type="PROSITE" id="PS50082">
    <property type="entry name" value="WD_REPEATS_2"/>
    <property type="match status" value="4"/>
</dbReference>
<feature type="region of interest" description="Disordered" evidence="4">
    <location>
        <begin position="1058"/>
        <end position="1144"/>
    </location>
</feature>
<accession>A0A9W8DSD7</accession>
<dbReference type="SMART" id="SM00320">
    <property type="entry name" value="WD40"/>
    <property type="match status" value="5"/>
</dbReference>
<evidence type="ECO:0000256" key="2">
    <source>
        <dbReference type="ARBA" id="ARBA00022737"/>
    </source>
</evidence>
<feature type="compositionally biased region" description="Polar residues" evidence="4">
    <location>
        <begin position="1619"/>
        <end position="1631"/>
    </location>
</feature>
<feature type="compositionally biased region" description="Basic and acidic residues" evidence="4">
    <location>
        <begin position="1988"/>
        <end position="1997"/>
    </location>
</feature>
<feature type="compositionally biased region" description="Polar residues" evidence="4">
    <location>
        <begin position="1"/>
        <end position="15"/>
    </location>
</feature>
<keyword evidence="6" id="KW-1185">Reference proteome</keyword>
<keyword evidence="1 3" id="KW-0853">WD repeat</keyword>
<feature type="compositionally biased region" description="Low complexity" evidence="4">
    <location>
        <begin position="626"/>
        <end position="655"/>
    </location>
</feature>
<feature type="region of interest" description="Disordered" evidence="4">
    <location>
        <begin position="781"/>
        <end position="811"/>
    </location>
</feature>
<dbReference type="Gene3D" id="2.130.10.10">
    <property type="entry name" value="YVTN repeat-like/Quinoprotein amine dehydrogenase"/>
    <property type="match status" value="2"/>
</dbReference>
<feature type="compositionally biased region" description="Low complexity" evidence="4">
    <location>
        <begin position="800"/>
        <end position="811"/>
    </location>
</feature>
<dbReference type="PANTHER" id="PTHR14221:SF0">
    <property type="entry name" value="WD REPEAT-CONTAINING PROTEIN 44"/>
    <property type="match status" value="1"/>
</dbReference>
<feature type="compositionally biased region" description="Basic residues" evidence="4">
    <location>
        <begin position="401"/>
        <end position="412"/>
    </location>
</feature>
<feature type="compositionally biased region" description="Polar residues" evidence="4">
    <location>
        <begin position="2361"/>
        <end position="2392"/>
    </location>
</feature>
<feature type="compositionally biased region" description="Low complexity" evidence="4">
    <location>
        <begin position="1528"/>
        <end position="1551"/>
    </location>
</feature>
<feature type="region of interest" description="Disordered" evidence="4">
    <location>
        <begin position="1242"/>
        <end position="1263"/>
    </location>
</feature>
<feature type="compositionally biased region" description="Acidic residues" evidence="4">
    <location>
        <begin position="963"/>
        <end position="972"/>
    </location>
</feature>
<feature type="region of interest" description="Disordered" evidence="4">
    <location>
        <begin position="1"/>
        <end position="30"/>
    </location>
</feature>
<dbReference type="PANTHER" id="PTHR14221">
    <property type="entry name" value="WD REPEAT DOMAIN 44"/>
    <property type="match status" value="1"/>
</dbReference>
<feature type="compositionally biased region" description="Polar residues" evidence="4">
    <location>
        <begin position="1973"/>
        <end position="1982"/>
    </location>
</feature>
<evidence type="ECO:0000256" key="1">
    <source>
        <dbReference type="ARBA" id="ARBA00022574"/>
    </source>
</evidence>
<feature type="region of interest" description="Disordered" evidence="4">
    <location>
        <begin position="2120"/>
        <end position="2149"/>
    </location>
</feature>
<feature type="compositionally biased region" description="Low complexity" evidence="4">
    <location>
        <begin position="715"/>
        <end position="726"/>
    </location>
</feature>
<feature type="compositionally biased region" description="Low complexity" evidence="4">
    <location>
        <begin position="292"/>
        <end position="307"/>
    </location>
</feature>
<organism evidence="5 6">
    <name type="scientific">Mycoemilia scoparia</name>
    <dbReference type="NCBI Taxonomy" id="417184"/>
    <lineage>
        <taxon>Eukaryota</taxon>
        <taxon>Fungi</taxon>
        <taxon>Fungi incertae sedis</taxon>
        <taxon>Zoopagomycota</taxon>
        <taxon>Kickxellomycotina</taxon>
        <taxon>Kickxellomycetes</taxon>
        <taxon>Kickxellales</taxon>
        <taxon>Kickxellaceae</taxon>
        <taxon>Mycoemilia</taxon>
    </lineage>
</organism>
<feature type="compositionally biased region" description="Basic and acidic residues" evidence="4">
    <location>
        <begin position="1488"/>
        <end position="1497"/>
    </location>
</feature>
<reference evidence="5" key="1">
    <citation type="submission" date="2022-07" db="EMBL/GenBank/DDBJ databases">
        <title>Phylogenomic reconstructions and comparative analyses of Kickxellomycotina fungi.</title>
        <authorList>
            <person name="Reynolds N.K."/>
            <person name="Stajich J.E."/>
            <person name="Barry K."/>
            <person name="Grigoriev I.V."/>
            <person name="Crous P."/>
            <person name="Smith M.E."/>
        </authorList>
    </citation>
    <scope>NUCLEOTIDE SEQUENCE</scope>
    <source>
        <strain evidence="5">NBRC 100468</strain>
    </source>
</reference>
<feature type="compositionally biased region" description="Low complexity" evidence="4">
    <location>
        <begin position="2432"/>
        <end position="2443"/>
    </location>
</feature>
<feature type="compositionally biased region" description="Polar residues" evidence="4">
    <location>
        <begin position="1095"/>
        <end position="1116"/>
    </location>
</feature>